<organism evidence="3">
    <name type="scientific">Phaffia rhodozyma</name>
    <name type="common">Yeast</name>
    <name type="synonym">Xanthophyllomyces dendrorhous</name>
    <dbReference type="NCBI Taxonomy" id="264483"/>
    <lineage>
        <taxon>Eukaryota</taxon>
        <taxon>Fungi</taxon>
        <taxon>Dikarya</taxon>
        <taxon>Basidiomycota</taxon>
        <taxon>Agaricomycotina</taxon>
        <taxon>Tremellomycetes</taxon>
        <taxon>Cystofilobasidiales</taxon>
        <taxon>Mrakiaceae</taxon>
        <taxon>Phaffia</taxon>
    </lineage>
</organism>
<evidence type="ECO:0000256" key="2">
    <source>
        <dbReference type="SAM" id="Phobius"/>
    </source>
</evidence>
<reference evidence="3" key="1">
    <citation type="submission" date="2014-08" db="EMBL/GenBank/DDBJ databases">
        <authorList>
            <person name="Sharma Rahul"/>
            <person name="Thines Marco"/>
        </authorList>
    </citation>
    <scope>NUCLEOTIDE SEQUENCE</scope>
</reference>
<keyword evidence="2" id="KW-1133">Transmembrane helix</keyword>
<evidence type="ECO:0000256" key="1">
    <source>
        <dbReference type="SAM" id="MobiDB-lite"/>
    </source>
</evidence>
<feature type="region of interest" description="Disordered" evidence="1">
    <location>
        <begin position="1"/>
        <end position="33"/>
    </location>
</feature>
<accession>A0A0F7SP11</accession>
<feature type="region of interest" description="Disordered" evidence="1">
    <location>
        <begin position="454"/>
        <end position="486"/>
    </location>
</feature>
<feature type="compositionally biased region" description="Polar residues" evidence="1">
    <location>
        <begin position="14"/>
        <end position="33"/>
    </location>
</feature>
<sequence length="571" mass="59879">MSPRPAAPVVVGFPSSTSISVQPETAGDQTVLSTPATSAVSSFILTTTSVPMHLSSRGHPTASSSSSDQKGRSLPFDLKQRRHDPPLRQLKSNETFFRGRSSVHALSVEHEIGGRATSTGPVAAGYPDCSDVGNDQLTCFPTNSTVVIQNEWSKLIWNFNYPLFIASSNLVDVYLFLASSDTLIRSWTSLSNEEGQLAFSPSDAWWEDQYGASVLPSSTGTRSWQAYFVIVPGGDQLTGAEVHQATFIARQTAIPTVASQSLASQSSTASIASQSSLSVASIATLTSTSISTTLSSVSRASVSSLSTLSVSSLLSLAQANPSSSASILAGSGLGGSLQGSSSGLAIPKWAIVLVSVLSALVLIAALIIAYLIVRRLRTRTPMLAGFTHRRQSPKGGASVNSNAPIMREQDARSNDLGSLQLASAEAGALAAGTVSTVSNRGDDSMLAPTSPTFTYSNQSMDREGHLPLSSPITTTPFRPLVTSPGQQRSVVASPFSTEDANSISNAYREALTHPTFFSDSERDSPPMDDEFQVESLGGSGAEEVLRRELAREGTIVRNVQGGGGGAGQRIT</sequence>
<feature type="region of interest" description="Disordered" evidence="1">
    <location>
        <begin position="51"/>
        <end position="93"/>
    </location>
</feature>
<dbReference type="EMBL" id="LN483124">
    <property type="protein sequence ID" value="CED82459.1"/>
    <property type="molecule type" value="Genomic_DNA"/>
</dbReference>
<dbReference type="AlphaFoldDB" id="A0A0F7SP11"/>
<protein>
    <submittedName>
        <fullName evidence="3">Uncharacterized protein</fullName>
    </submittedName>
</protein>
<feature type="transmembrane region" description="Helical" evidence="2">
    <location>
        <begin position="349"/>
        <end position="373"/>
    </location>
</feature>
<name>A0A0F7SP11_PHARH</name>
<keyword evidence="2" id="KW-0812">Transmembrane</keyword>
<keyword evidence="2" id="KW-0472">Membrane</keyword>
<proteinExistence type="predicted"/>
<evidence type="ECO:0000313" key="3">
    <source>
        <dbReference type="EMBL" id="CED82459.1"/>
    </source>
</evidence>